<feature type="transmembrane region" description="Helical" evidence="1">
    <location>
        <begin position="256"/>
        <end position="276"/>
    </location>
</feature>
<keyword evidence="3" id="KW-1185">Reference proteome</keyword>
<dbReference type="EMBL" id="JAEHOE010000062">
    <property type="protein sequence ID" value="KAG2490356.1"/>
    <property type="molecule type" value="Genomic_DNA"/>
</dbReference>
<gene>
    <name evidence="2" type="ORF">HYH03_011158</name>
</gene>
<keyword evidence="1" id="KW-1133">Transmembrane helix</keyword>
<evidence type="ECO:0000256" key="1">
    <source>
        <dbReference type="SAM" id="Phobius"/>
    </source>
</evidence>
<evidence type="ECO:0008006" key="4">
    <source>
        <dbReference type="Google" id="ProtNLM"/>
    </source>
</evidence>
<proteinExistence type="predicted"/>
<evidence type="ECO:0000313" key="2">
    <source>
        <dbReference type="EMBL" id="KAG2490356.1"/>
    </source>
</evidence>
<sequence>MRLSPKSSTPCRATRRGPATTVCRVVRPLCRSGAAEPQLATTAGFRASAAASLASLAIFGGALAPGNAFADVPGLATPTPALTPDTHVYDSGRLLGTDKRVRLDAELSDLEARTGWKVRVLTSYGPGTRPAEEDLRAAWGPLGKRSMVIEYDATAPSLINPIYLGDDVFDVLRRPWWYEFKGRFGNMFFVRENGEQAAILQSTSALVGCLNKGGCLVVPGLPEEQYYLTLIISAVAGVVAGFASRLEPQGFISSRWIWVLLFSPLWGSCFVNFGLGPVVTRTDDKLPIIGNVLGFAAGALSPYAAQLLRAPPVKQEE</sequence>
<organism evidence="2 3">
    <name type="scientific">Edaphochlamys debaryana</name>
    <dbReference type="NCBI Taxonomy" id="47281"/>
    <lineage>
        <taxon>Eukaryota</taxon>
        <taxon>Viridiplantae</taxon>
        <taxon>Chlorophyta</taxon>
        <taxon>core chlorophytes</taxon>
        <taxon>Chlorophyceae</taxon>
        <taxon>CS clade</taxon>
        <taxon>Chlamydomonadales</taxon>
        <taxon>Chlamydomonadales incertae sedis</taxon>
        <taxon>Edaphochlamys</taxon>
    </lineage>
</organism>
<reference evidence="2" key="1">
    <citation type="journal article" date="2020" name="bioRxiv">
        <title>Comparative genomics of Chlamydomonas.</title>
        <authorList>
            <person name="Craig R.J."/>
            <person name="Hasan A.R."/>
            <person name="Ness R.W."/>
            <person name="Keightley P.D."/>
        </authorList>
    </citation>
    <scope>NUCLEOTIDE SEQUENCE</scope>
    <source>
        <strain evidence="2">CCAP 11/70</strain>
    </source>
</reference>
<accession>A0A835XXS5</accession>
<dbReference type="PANTHER" id="PTHR35514:SF1">
    <property type="entry name" value="THYLAKOID LUMENAL 15.0 KDA PROTEIN 2, CHLOROPLASTIC"/>
    <property type="match status" value="1"/>
</dbReference>
<evidence type="ECO:0000313" key="3">
    <source>
        <dbReference type="Proteomes" id="UP000612055"/>
    </source>
</evidence>
<protein>
    <recommendedName>
        <fullName evidence="4">TPM domain-containing protein</fullName>
    </recommendedName>
</protein>
<feature type="transmembrane region" description="Helical" evidence="1">
    <location>
        <begin position="288"/>
        <end position="308"/>
    </location>
</feature>
<dbReference type="AlphaFoldDB" id="A0A835XXS5"/>
<feature type="transmembrane region" description="Helical" evidence="1">
    <location>
        <begin position="226"/>
        <end position="244"/>
    </location>
</feature>
<keyword evidence="1" id="KW-0472">Membrane</keyword>
<keyword evidence="1" id="KW-0812">Transmembrane</keyword>
<dbReference type="OrthoDB" id="417797at2759"/>
<comment type="caution">
    <text evidence="2">The sequence shown here is derived from an EMBL/GenBank/DDBJ whole genome shotgun (WGS) entry which is preliminary data.</text>
</comment>
<dbReference type="Proteomes" id="UP000612055">
    <property type="component" value="Unassembled WGS sequence"/>
</dbReference>
<dbReference type="PANTHER" id="PTHR35514">
    <property type="entry name" value="THYLAKOID LUMENAL 15.0 KDA PROTEIN 2, CHLOROPLASTIC"/>
    <property type="match status" value="1"/>
</dbReference>
<name>A0A835XXS5_9CHLO</name>